<accession>A0AAE0ZXN1</accession>
<evidence type="ECO:0000313" key="1">
    <source>
        <dbReference type="EMBL" id="KAK3777593.1"/>
    </source>
</evidence>
<sequence>MQMSLCLNLYRPEVNCLQGRKFRWKEIKRIDKVIINSEILEEGDQGVPELTNIPVGVATVASMTLLHLVES</sequence>
<name>A0AAE0ZXN1_9GAST</name>
<keyword evidence="2" id="KW-1185">Reference proteome</keyword>
<dbReference type="Proteomes" id="UP001283361">
    <property type="component" value="Unassembled WGS sequence"/>
</dbReference>
<comment type="caution">
    <text evidence="1">The sequence shown here is derived from an EMBL/GenBank/DDBJ whole genome shotgun (WGS) entry which is preliminary data.</text>
</comment>
<reference evidence="1" key="1">
    <citation type="journal article" date="2023" name="G3 (Bethesda)">
        <title>A reference genome for the long-term kleptoplast-retaining sea slug Elysia crispata morphotype clarki.</title>
        <authorList>
            <person name="Eastman K.E."/>
            <person name="Pendleton A.L."/>
            <person name="Shaikh M.A."/>
            <person name="Suttiyut T."/>
            <person name="Ogas R."/>
            <person name="Tomko P."/>
            <person name="Gavelis G."/>
            <person name="Widhalm J.R."/>
            <person name="Wisecaver J.H."/>
        </authorList>
    </citation>
    <scope>NUCLEOTIDE SEQUENCE</scope>
    <source>
        <strain evidence="1">ECLA1</strain>
    </source>
</reference>
<gene>
    <name evidence="1" type="ORF">RRG08_021710</name>
</gene>
<organism evidence="1 2">
    <name type="scientific">Elysia crispata</name>
    <name type="common">lettuce slug</name>
    <dbReference type="NCBI Taxonomy" id="231223"/>
    <lineage>
        <taxon>Eukaryota</taxon>
        <taxon>Metazoa</taxon>
        <taxon>Spiralia</taxon>
        <taxon>Lophotrochozoa</taxon>
        <taxon>Mollusca</taxon>
        <taxon>Gastropoda</taxon>
        <taxon>Heterobranchia</taxon>
        <taxon>Euthyneura</taxon>
        <taxon>Panpulmonata</taxon>
        <taxon>Sacoglossa</taxon>
        <taxon>Placobranchoidea</taxon>
        <taxon>Plakobranchidae</taxon>
        <taxon>Elysia</taxon>
    </lineage>
</organism>
<dbReference type="AlphaFoldDB" id="A0AAE0ZXN1"/>
<protein>
    <submittedName>
        <fullName evidence="1">Uncharacterized protein</fullName>
    </submittedName>
</protein>
<dbReference type="EMBL" id="JAWDGP010003066">
    <property type="protein sequence ID" value="KAK3777593.1"/>
    <property type="molecule type" value="Genomic_DNA"/>
</dbReference>
<proteinExistence type="predicted"/>
<evidence type="ECO:0000313" key="2">
    <source>
        <dbReference type="Proteomes" id="UP001283361"/>
    </source>
</evidence>